<accession>A0A430FW99</accession>
<dbReference type="AlphaFoldDB" id="A0A430FW99"/>
<sequence length="354" mass="41109">MYAHKVALGDGPVNPDEPAFLDTHHIYEWVRREDPDGCDEARRTFYREVNLNPFKRHPDNELRMVEWMFWDWLAFDWRTEDGLSPYRRIARTLHDNDAGLDDRDWLDVQETDDTQFLSMFWIKEADAAKGRLVLEDVADEGREYLIPIPQCAARYDGAHGGTVITRIAKVRGAWRPFSIRLYESRRPDTPHARKVLLDSFRHYHPDSAGWVRFLYGRAKDTGLDWEDMEALVHGRPDWRQALQRIIDEHRPQYAYCPDPSAYMDPTDFIDYEMHGGHGDRRPGRRHLDCIDVVDCVNVPDYPDGLEDSLEDIAQDGPGTDRGDASSRRRGPGFLDYPDLPDLPDVTVRDDADGR</sequence>
<evidence type="ECO:0000313" key="2">
    <source>
        <dbReference type="EMBL" id="RSX58395.1"/>
    </source>
</evidence>
<proteinExistence type="predicted"/>
<feature type="compositionally biased region" description="Low complexity" evidence="1">
    <location>
        <begin position="334"/>
        <end position="344"/>
    </location>
</feature>
<dbReference type="RefSeq" id="WP_206430904.1">
    <property type="nucleotide sequence ID" value="NZ_QXGK01000002.1"/>
</dbReference>
<gene>
    <name evidence="2" type="ORF">D2E24_0274</name>
</gene>
<evidence type="ECO:0000256" key="1">
    <source>
        <dbReference type="SAM" id="MobiDB-lite"/>
    </source>
</evidence>
<organism evidence="2 3">
    <name type="scientific">Bifidobacterium samirii</name>
    <dbReference type="NCBI Taxonomy" id="2306974"/>
    <lineage>
        <taxon>Bacteria</taxon>
        <taxon>Bacillati</taxon>
        <taxon>Actinomycetota</taxon>
        <taxon>Actinomycetes</taxon>
        <taxon>Bifidobacteriales</taxon>
        <taxon>Bifidobacteriaceae</taxon>
        <taxon>Bifidobacterium</taxon>
    </lineage>
</organism>
<evidence type="ECO:0000313" key="3">
    <source>
        <dbReference type="Proteomes" id="UP000287470"/>
    </source>
</evidence>
<reference evidence="2 3" key="1">
    <citation type="submission" date="2018-09" db="EMBL/GenBank/DDBJ databases">
        <title>Characterization of the phylogenetic diversity of five novel species belonging to the genus Bifidobacterium.</title>
        <authorList>
            <person name="Lugli G.A."/>
            <person name="Duranti S."/>
            <person name="Milani C."/>
        </authorList>
    </citation>
    <scope>NUCLEOTIDE SEQUENCE [LARGE SCALE GENOMIC DNA]</scope>
    <source>
        <strain evidence="2 3">2033B</strain>
    </source>
</reference>
<name>A0A430FW99_9BIFI</name>
<dbReference type="Proteomes" id="UP000287470">
    <property type="component" value="Unassembled WGS sequence"/>
</dbReference>
<protein>
    <submittedName>
        <fullName evidence="2">Uncharacterized protein</fullName>
    </submittedName>
</protein>
<dbReference type="EMBL" id="QXGK01000002">
    <property type="protein sequence ID" value="RSX58395.1"/>
    <property type="molecule type" value="Genomic_DNA"/>
</dbReference>
<comment type="caution">
    <text evidence="2">The sequence shown here is derived from an EMBL/GenBank/DDBJ whole genome shotgun (WGS) entry which is preliminary data.</text>
</comment>
<keyword evidence="3" id="KW-1185">Reference proteome</keyword>
<feature type="region of interest" description="Disordered" evidence="1">
    <location>
        <begin position="306"/>
        <end position="354"/>
    </location>
</feature>